<name>A0A1E3PSX9_9ASCO</name>
<dbReference type="Gene3D" id="3.80.10.10">
    <property type="entry name" value="Ribonuclease Inhibitor"/>
    <property type="match status" value="1"/>
</dbReference>
<feature type="compositionally biased region" description="Low complexity" evidence="1">
    <location>
        <begin position="93"/>
        <end position="112"/>
    </location>
</feature>
<dbReference type="GO" id="GO:0005085">
    <property type="term" value="F:guanyl-nucleotide exchange factor activity"/>
    <property type="evidence" value="ECO:0007669"/>
    <property type="project" value="InterPro"/>
</dbReference>
<protein>
    <recommendedName>
        <fullName evidence="2">DH domain-containing protein</fullName>
    </recommendedName>
</protein>
<feature type="region of interest" description="Disordered" evidence="1">
    <location>
        <begin position="1022"/>
        <end position="1044"/>
    </location>
</feature>
<sequence>MSLRMDLQAPLNSRSSGPDDQIHLPDSMEDQIAFYSNLNTLPTPPASGSQESASSPDSTDSLSHPDTFRDLQAKLSLIEDQDYDNDNDDDNDNNNAIENNNNNHNENEINLNLTPSNDANNIMIYAQSDAGDLRDAGRSVSPLNTSSRPGLSSVVSSQSLPLADSSFHRTPSVLSSVNWSQITTIDLTPHASTAIDMLRSEFLPEAKNLPAWLSVCEKLQYLIIPGLGLRTVDEWVSVRLTQLRVLDVSDNAITIWPDHLVRLLRTGNLSVLNLDGNPCVNALRERSPNYKSQAEYILAKSADTDYDSDYENDHNPSQKQNQSHSPPHFYAPIEEKSDPDETASLGSTHKKTSGGLLSLFKSKPKFKNNNQNYSHNSPTSDFGRVGRRSRANSLSLETPPAHCQSISDRSSSVVSVGSGTYSLGGSYSNNKVPSLFSHDNNGIPDSMDPFSLHPTREEGNFKSNFEVGNDIDADVNTDDSSLFAEGPPDASLAIYKSMEANYRILPVDIAKSQIYFHLLRDIWEIATQETLFSPLAIKFDQPHLPSSSIWKSHKVSPKLKIEEFISGNLQHSRIWALTGTKIGLVVTPSRAPIPSDTRVGQLIDELLQLERQYIKHLEEMISVFVDVKTNPRFKHIMYVFDPYSDILKFHKDFMVDLMKFSSEIYRSGQDVSLNRLGDAITKAYSKLDRLYKKVGYVITTATTLVRFWQYQAMGCISASPYGGYYGGENFHVAYTKLLSLGLSRSTLDTLGFVANNFKQQDFIALGSWYRGASKSKRLTLDSLQDYLKLPLQHLINSLCVFHQLRSLGPGISISSELLGRMSDEVGTILVDKDARLKLSQLQRRYSMNNANNAQSEFYKDDKAYMTDFIVSVFDKTHLSPKSATNLSHYECDAMIKRRQPITSNQDTTSIKDGLGFSLLDSTNILSDLSAHDISVSQTPCITNKSLYPASCITNVYRIIVLTDYVIVCDEHDLKIIKQVSRSDVICTLPTPFQYAEANRGRPEPDPHPVWTFPYSPDNGLAASQDKLTKSSRKPTRKSRKARKQVLANLKEDHSLRILFLDSMECWHATVEKHEVVQSTSVVITDEVLTNIVKTINLDTANTPNF</sequence>
<dbReference type="AlphaFoldDB" id="A0A1E3PSX9"/>
<dbReference type="Gene3D" id="1.20.900.10">
    <property type="entry name" value="Dbl homology (DH) domain"/>
    <property type="match status" value="1"/>
</dbReference>
<dbReference type="PROSITE" id="PS50010">
    <property type="entry name" value="DH_2"/>
    <property type="match status" value="1"/>
</dbReference>
<feature type="compositionally biased region" description="Basic residues" evidence="1">
    <location>
        <begin position="1029"/>
        <end position="1043"/>
    </location>
</feature>
<feature type="domain" description="DH" evidence="2">
    <location>
        <begin position="598"/>
        <end position="691"/>
    </location>
</feature>
<evidence type="ECO:0000313" key="4">
    <source>
        <dbReference type="Proteomes" id="UP000095009"/>
    </source>
</evidence>
<evidence type="ECO:0000313" key="3">
    <source>
        <dbReference type="EMBL" id="ODQ68536.1"/>
    </source>
</evidence>
<dbReference type="SUPFAM" id="SSF52058">
    <property type="entry name" value="L domain-like"/>
    <property type="match status" value="1"/>
</dbReference>
<feature type="region of interest" description="Disordered" evidence="1">
    <location>
        <begin position="305"/>
        <end position="386"/>
    </location>
</feature>
<gene>
    <name evidence="3" type="ORF">NADFUDRAFT_45071</name>
</gene>
<feature type="region of interest" description="Disordered" evidence="1">
    <location>
        <begin position="81"/>
        <end position="112"/>
    </location>
</feature>
<dbReference type="OrthoDB" id="4087793at2759"/>
<reference evidence="3 4" key="1">
    <citation type="journal article" date="2016" name="Proc. Natl. Acad. Sci. U.S.A.">
        <title>Comparative genomics of biotechnologically important yeasts.</title>
        <authorList>
            <person name="Riley R."/>
            <person name="Haridas S."/>
            <person name="Wolfe K.H."/>
            <person name="Lopes M.R."/>
            <person name="Hittinger C.T."/>
            <person name="Goeker M."/>
            <person name="Salamov A.A."/>
            <person name="Wisecaver J.H."/>
            <person name="Long T.M."/>
            <person name="Calvey C.H."/>
            <person name="Aerts A.L."/>
            <person name="Barry K.W."/>
            <person name="Choi C."/>
            <person name="Clum A."/>
            <person name="Coughlan A.Y."/>
            <person name="Deshpande S."/>
            <person name="Douglass A.P."/>
            <person name="Hanson S.J."/>
            <person name="Klenk H.-P."/>
            <person name="LaButti K.M."/>
            <person name="Lapidus A."/>
            <person name="Lindquist E.A."/>
            <person name="Lipzen A.M."/>
            <person name="Meier-Kolthoff J.P."/>
            <person name="Ohm R.A."/>
            <person name="Otillar R.P."/>
            <person name="Pangilinan J.L."/>
            <person name="Peng Y."/>
            <person name="Rokas A."/>
            <person name="Rosa C.A."/>
            <person name="Scheuner C."/>
            <person name="Sibirny A.A."/>
            <person name="Slot J.C."/>
            <person name="Stielow J.B."/>
            <person name="Sun H."/>
            <person name="Kurtzman C.P."/>
            <person name="Blackwell M."/>
            <person name="Grigoriev I.V."/>
            <person name="Jeffries T.W."/>
        </authorList>
    </citation>
    <scope>NUCLEOTIDE SEQUENCE [LARGE SCALE GENOMIC DNA]</scope>
    <source>
        <strain evidence="3 4">DSM 6958</strain>
    </source>
</reference>
<evidence type="ECO:0000256" key="1">
    <source>
        <dbReference type="SAM" id="MobiDB-lite"/>
    </source>
</evidence>
<dbReference type="Proteomes" id="UP000095009">
    <property type="component" value="Unassembled WGS sequence"/>
</dbReference>
<dbReference type="InterPro" id="IPR032675">
    <property type="entry name" value="LRR_dom_sf"/>
</dbReference>
<dbReference type="EMBL" id="KV454406">
    <property type="protein sequence ID" value="ODQ68536.1"/>
    <property type="molecule type" value="Genomic_DNA"/>
</dbReference>
<organism evidence="3 4">
    <name type="scientific">Nadsonia fulvescens var. elongata DSM 6958</name>
    <dbReference type="NCBI Taxonomy" id="857566"/>
    <lineage>
        <taxon>Eukaryota</taxon>
        <taxon>Fungi</taxon>
        <taxon>Dikarya</taxon>
        <taxon>Ascomycota</taxon>
        <taxon>Saccharomycotina</taxon>
        <taxon>Dipodascomycetes</taxon>
        <taxon>Dipodascales</taxon>
        <taxon>Dipodascales incertae sedis</taxon>
        <taxon>Nadsonia</taxon>
    </lineage>
</organism>
<feature type="region of interest" description="Disordered" evidence="1">
    <location>
        <begin position="1"/>
        <end position="66"/>
    </location>
</feature>
<feature type="compositionally biased region" description="Acidic residues" evidence="1">
    <location>
        <begin position="81"/>
        <end position="92"/>
    </location>
</feature>
<feature type="compositionally biased region" description="Polar residues" evidence="1">
    <location>
        <begin position="371"/>
        <end position="380"/>
    </location>
</feature>
<dbReference type="SUPFAM" id="SSF48065">
    <property type="entry name" value="DBL homology domain (DH-domain)"/>
    <property type="match status" value="1"/>
</dbReference>
<dbReference type="InterPro" id="IPR035899">
    <property type="entry name" value="DBL_dom_sf"/>
</dbReference>
<dbReference type="STRING" id="857566.A0A1E3PSX9"/>
<keyword evidence="4" id="KW-1185">Reference proteome</keyword>
<proteinExistence type="predicted"/>
<accession>A0A1E3PSX9</accession>
<dbReference type="InterPro" id="IPR000219">
    <property type="entry name" value="DH_dom"/>
</dbReference>
<feature type="compositionally biased region" description="Low complexity" evidence="1">
    <location>
        <begin position="49"/>
        <end position="62"/>
    </location>
</feature>
<evidence type="ECO:0000259" key="2">
    <source>
        <dbReference type="PROSITE" id="PS50010"/>
    </source>
</evidence>